<dbReference type="Proteomes" id="UP000742631">
    <property type="component" value="Unassembled WGS sequence"/>
</dbReference>
<feature type="region of interest" description="Disordered" evidence="1">
    <location>
        <begin position="76"/>
        <end position="104"/>
    </location>
</feature>
<evidence type="ECO:0000313" key="3">
    <source>
        <dbReference type="Proteomes" id="UP000742631"/>
    </source>
</evidence>
<reference evidence="2" key="2">
    <citation type="submission" date="2021-09" db="EMBL/GenBank/DDBJ databases">
        <authorList>
            <person name="Gilroy R."/>
        </authorList>
    </citation>
    <scope>NUCLEOTIDE SEQUENCE</scope>
    <source>
        <strain evidence="2">316</strain>
    </source>
</reference>
<gene>
    <name evidence="2" type="ORF">K8W01_00355</name>
</gene>
<sequence>MDAVRRVGAYLQVQDGDGCRHLLRVSSVQAVSDTDLMLNETFITAAGRTIRVPQPLDEIVPLISLASHPVASHGRALAESASASAKNDPGRQEPGDAEFVPWPF</sequence>
<dbReference type="EMBL" id="DYYG01000001">
    <property type="protein sequence ID" value="HJE22100.1"/>
    <property type="molecule type" value="Genomic_DNA"/>
</dbReference>
<dbReference type="AlphaFoldDB" id="A0A921JCT9"/>
<comment type="caution">
    <text evidence="2">The sequence shown here is derived from an EMBL/GenBank/DDBJ whole genome shotgun (WGS) entry which is preliminary data.</text>
</comment>
<organism evidence="2 3">
    <name type="scientific">Methylorubrum populi</name>
    <dbReference type="NCBI Taxonomy" id="223967"/>
    <lineage>
        <taxon>Bacteria</taxon>
        <taxon>Pseudomonadati</taxon>
        <taxon>Pseudomonadota</taxon>
        <taxon>Alphaproteobacteria</taxon>
        <taxon>Hyphomicrobiales</taxon>
        <taxon>Methylobacteriaceae</taxon>
        <taxon>Methylorubrum</taxon>
    </lineage>
</organism>
<evidence type="ECO:0000256" key="1">
    <source>
        <dbReference type="SAM" id="MobiDB-lite"/>
    </source>
</evidence>
<proteinExistence type="predicted"/>
<name>A0A921JCT9_9HYPH</name>
<evidence type="ECO:0000313" key="2">
    <source>
        <dbReference type="EMBL" id="HJE22100.1"/>
    </source>
</evidence>
<reference evidence="2" key="1">
    <citation type="journal article" date="2021" name="PeerJ">
        <title>Extensive microbial diversity within the chicken gut microbiome revealed by metagenomics and culture.</title>
        <authorList>
            <person name="Gilroy R."/>
            <person name="Ravi A."/>
            <person name="Getino M."/>
            <person name="Pursley I."/>
            <person name="Horton D.L."/>
            <person name="Alikhan N.F."/>
            <person name="Baker D."/>
            <person name="Gharbi K."/>
            <person name="Hall N."/>
            <person name="Watson M."/>
            <person name="Adriaenssens E.M."/>
            <person name="Foster-Nyarko E."/>
            <person name="Jarju S."/>
            <person name="Secka A."/>
            <person name="Antonio M."/>
            <person name="Oren A."/>
            <person name="Chaudhuri R.R."/>
            <person name="La Ragione R."/>
            <person name="Hildebrand F."/>
            <person name="Pallen M.J."/>
        </authorList>
    </citation>
    <scope>NUCLEOTIDE SEQUENCE</scope>
    <source>
        <strain evidence="2">316</strain>
    </source>
</reference>
<accession>A0A921JCT9</accession>
<protein>
    <submittedName>
        <fullName evidence="2">Uncharacterized protein</fullName>
    </submittedName>
</protein>